<dbReference type="GO" id="GO:0051604">
    <property type="term" value="P:protein maturation"/>
    <property type="evidence" value="ECO:0007669"/>
    <property type="project" value="UniProtKB-UniRule"/>
</dbReference>
<accession>M7U0D0</accession>
<sequence>MGILRGIYPGVLDPEECLRKENHAIRKRLAAAWIYHNVVKPDLHKCIPERPTLFSRLPPYDQQHTQNHYEVVSHAVATFSMLRYAKYEHYADDVGQIVRIAIRSLRILDQGVEMASCLTVILRILEKDPDALKTHIGTLINVMIDVYISACQLSIMKSKAAGLSKLTDSESPLVSPHDERALSACRKMVLDFFYMLPVVFEAHTLIPHRKPLLRPLSAACGDPVREIRRVALAARQSWVNLN</sequence>
<name>M7U0D0_EUTLA</name>
<keyword evidence="3" id="KW-1185">Reference proteome</keyword>
<evidence type="ECO:0000256" key="1">
    <source>
        <dbReference type="RuleBase" id="RU367072"/>
    </source>
</evidence>
<dbReference type="STRING" id="1287681.M7U0D0"/>
<dbReference type="AlphaFoldDB" id="M7U0D0"/>
<dbReference type="OrthoDB" id="342900at2759"/>
<dbReference type="InterPro" id="IPR039920">
    <property type="entry name" value="MMS19"/>
</dbReference>
<dbReference type="GO" id="GO:0005634">
    <property type="term" value="C:nucleus"/>
    <property type="evidence" value="ECO:0007669"/>
    <property type="project" value="UniProtKB-SubCell"/>
</dbReference>
<keyword evidence="1" id="KW-0539">Nucleus</keyword>
<evidence type="ECO:0000313" key="2">
    <source>
        <dbReference type="EMBL" id="EMR72380.1"/>
    </source>
</evidence>
<evidence type="ECO:0000313" key="3">
    <source>
        <dbReference type="Proteomes" id="UP000012174"/>
    </source>
</evidence>
<keyword evidence="1" id="KW-0234">DNA repair</keyword>
<comment type="subcellular location">
    <subcellularLocation>
        <location evidence="1">Nucleus</location>
    </subcellularLocation>
</comment>
<gene>
    <name evidence="2" type="ORF">UCREL1_557</name>
</gene>
<dbReference type="GO" id="GO:0006281">
    <property type="term" value="P:DNA repair"/>
    <property type="evidence" value="ECO:0007669"/>
    <property type="project" value="UniProtKB-UniRule"/>
</dbReference>
<protein>
    <recommendedName>
        <fullName evidence="1">MMS19 nucleotide excision repair protein</fullName>
    </recommendedName>
</protein>
<comment type="similarity">
    <text evidence="1">Belongs to the MET18/MMS19 family.</text>
</comment>
<dbReference type="GO" id="GO:0097361">
    <property type="term" value="C:cytosolic [4Fe-4S] assembly targeting complex"/>
    <property type="evidence" value="ECO:0007669"/>
    <property type="project" value="UniProtKB-UniRule"/>
</dbReference>
<dbReference type="EMBL" id="KB705466">
    <property type="protein sequence ID" value="EMR72380.1"/>
    <property type="molecule type" value="Genomic_DNA"/>
</dbReference>
<dbReference type="Proteomes" id="UP000012174">
    <property type="component" value="Unassembled WGS sequence"/>
</dbReference>
<proteinExistence type="inferred from homology"/>
<dbReference type="KEGG" id="ela:UCREL1_557"/>
<keyword evidence="1" id="KW-0227">DNA damage</keyword>
<dbReference type="GO" id="GO:0016226">
    <property type="term" value="P:iron-sulfur cluster assembly"/>
    <property type="evidence" value="ECO:0007669"/>
    <property type="project" value="UniProtKB-UniRule"/>
</dbReference>
<comment type="function">
    <text evidence="1">Key component of the cytosolic iron-sulfur protein assembly (CIA) complex, a multiprotein complex that mediates the incorporation of iron-sulfur cluster into apoproteins specifically involved in DNA metabolism and genomic integrity. In the CIA complex, MMS19 acts as an adapter between early-acting CIA components and a subset of cellular target iron-sulfur proteins.</text>
</comment>
<dbReference type="PANTHER" id="PTHR12891">
    <property type="entry name" value="DNA REPAIR/TRANSCRIPTION PROTEIN MET18/MMS19"/>
    <property type="match status" value="1"/>
</dbReference>
<organism evidence="2 3">
    <name type="scientific">Eutypa lata (strain UCR-EL1)</name>
    <name type="common">Grapevine dieback disease fungus</name>
    <name type="synonym">Eutypa armeniacae</name>
    <dbReference type="NCBI Taxonomy" id="1287681"/>
    <lineage>
        <taxon>Eukaryota</taxon>
        <taxon>Fungi</taxon>
        <taxon>Dikarya</taxon>
        <taxon>Ascomycota</taxon>
        <taxon>Pezizomycotina</taxon>
        <taxon>Sordariomycetes</taxon>
        <taxon>Xylariomycetidae</taxon>
        <taxon>Xylariales</taxon>
        <taxon>Diatrypaceae</taxon>
        <taxon>Eutypa</taxon>
    </lineage>
</organism>
<dbReference type="PANTHER" id="PTHR12891:SF0">
    <property type="entry name" value="MMS19 NUCLEOTIDE EXCISION REPAIR PROTEIN HOMOLOG"/>
    <property type="match status" value="1"/>
</dbReference>
<dbReference type="HOGENOM" id="CLU_1147196_0_0_1"/>
<reference evidence="3" key="1">
    <citation type="journal article" date="2013" name="Genome Announc.">
        <title>Draft genome sequence of the grapevine dieback fungus Eutypa lata UCR-EL1.</title>
        <authorList>
            <person name="Blanco-Ulate B."/>
            <person name="Rolshausen P.E."/>
            <person name="Cantu D."/>
        </authorList>
    </citation>
    <scope>NUCLEOTIDE SEQUENCE [LARGE SCALE GENOMIC DNA]</scope>
    <source>
        <strain evidence="3">UCR-EL1</strain>
    </source>
</reference>